<feature type="region of interest" description="Disordered" evidence="1">
    <location>
        <begin position="160"/>
        <end position="213"/>
    </location>
</feature>
<dbReference type="Gene3D" id="3.10.10.10">
    <property type="entry name" value="HIV Type 1 Reverse Transcriptase, subunit A, domain 1"/>
    <property type="match status" value="1"/>
</dbReference>
<name>A0A225W937_9STRA</name>
<dbReference type="Proteomes" id="UP000198211">
    <property type="component" value="Unassembled WGS sequence"/>
</dbReference>
<dbReference type="SUPFAM" id="SSF56672">
    <property type="entry name" value="DNA/RNA polymerases"/>
    <property type="match status" value="1"/>
</dbReference>
<keyword evidence="2" id="KW-0548">Nucleotidyltransferase</keyword>
<organism evidence="2 3">
    <name type="scientific">Phytophthora megakarya</name>
    <dbReference type="NCBI Taxonomy" id="4795"/>
    <lineage>
        <taxon>Eukaryota</taxon>
        <taxon>Sar</taxon>
        <taxon>Stramenopiles</taxon>
        <taxon>Oomycota</taxon>
        <taxon>Peronosporomycetes</taxon>
        <taxon>Peronosporales</taxon>
        <taxon>Peronosporaceae</taxon>
        <taxon>Phytophthora</taxon>
    </lineage>
</organism>
<dbReference type="EMBL" id="NBNE01001417">
    <property type="protein sequence ID" value="OWZ14102.1"/>
    <property type="molecule type" value="Genomic_DNA"/>
</dbReference>
<evidence type="ECO:0000256" key="1">
    <source>
        <dbReference type="SAM" id="MobiDB-lite"/>
    </source>
</evidence>
<feature type="compositionally biased region" description="Polar residues" evidence="1">
    <location>
        <begin position="198"/>
        <end position="212"/>
    </location>
</feature>
<gene>
    <name evidence="2" type="ORF">PHMEG_00012465</name>
</gene>
<evidence type="ECO:0000313" key="2">
    <source>
        <dbReference type="EMBL" id="OWZ14102.1"/>
    </source>
</evidence>
<dbReference type="GO" id="GO:0003964">
    <property type="term" value="F:RNA-directed DNA polymerase activity"/>
    <property type="evidence" value="ECO:0007669"/>
    <property type="project" value="UniProtKB-KW"/>
</dbReference>
<accession>A0A225W937</accession>
<keyword evidence="3" id="KW-1185">Reference proteome</keyword>
<keyword evidence="2" id="KW-0695">RNA-directed DNA polymerase</keyword>
<keyword evidence="2" id="KW-0808">Transferase</keyword>
<dbReference type="InterPro" id="IPR043502">
    <property type="entry name" value="DNA/RNA_pol_sf"/>
</dbReference>
<comment type="caution">
    <text evidence="2">The sequence shown here is derived from an EMBL/GenBank/DDBJ whole genome shotgun (WGS) entry which is preliminary data.</text>
</comment>
<feature type="non-terminal residue" evidence="2">
    <location>
        <position position="1"/>
    </location>
</feature>
<dbReference type="OrthoDB" id="127626at2759"/>
<dbReference type="AlphaFoldDB" id="A0A225W937"/>
<evidence type="ECO:0000313" key="3">
    <source>
        <dbReference type="Proteomes" id="UP000198211"/>
    </source>
</evidence>
<feature type="compositionally biased region" description="Basic residues" evidence="1">
    <location>
        <begin position="183"/>
        <end position="195"/>
    </location>
</feature>
<protein>
    <submittedName>
        <fullName evidence="2">Reverse transcriptase</fullName>
    </submittedName>
</protein>
<reference evidence="3" key="1">
    <citation type="submission" date="2017-03" db="EMBL/GenBank/DDBJ databases">
        <title>Phytopthora megakarya and P. palmivora, two closely related causual agents of cacao black pod achieved similar genome size and gene model numbers by different mechanisms.</title>
        <authorList>
            <person name="Ali S."/>
            <person name="Shao J."/>
            <person name="Larry D.J."/>
            <person name="Kronmiller B."/>
            <person name="Shen D."/>
            <person name="Strem M.D."/>
            <person name="Melnick R.L."/>
            <person name="Guiltinan M.J."/>
            <person name="Tyler B.M."/>
            <person name="Meinhardt L.W."/>
            <person name="Bailey B.A."/>
        </authorList>
    </citation>
    <scope>NUCLEOTIDE SEQUENCE [LARGE SCALE GENOMIC DNA]</scope>
    <source>
        <strain evidence="3">zdho120</strain>
    </source>
</reference>
<proteinExistence type="predicted"/>
<sequence>VQTTHVKFLAFDSVERCLALDLDGRYDHILGMAWLEGHKPWIDWKSKTLGATRSSPSGALASHELTSTKRQKRYWRGHMTESAMALDIGMSELVSNEVAVGCEGAQGVAPPLLSGVIRVVDPPLCPMDKCGAARKPPSGVSRVEDPPLSVLYDTVSSLRSEGALAPGPSDGGNVARPSLSGRTRARRERRRRHRASMASMTTDEMPSVSSGEASHDCSEQLYTLVNGMTGESISLERLPSVEAILELDEMSVAEFGEALKGNDLAESSVVDEAIEDTKRALSARKPAGGLPPDRVVRHEIYLVPGTKYCITRQWPLPREQCDVIDALFRAKHEVSFVRESKAPRSTLTFFVRKSNDK</sequence>